<proteinExistence type="predicted"/>
<organism evidence="1">
    <name type="scientific">marine sediment metagenome</name>
    <dbReference type="NCBI Taxonomy" id="412755"/>
    <lineage>
        <taxon>unclassified sequences</taxon>
        <taxon>metagenomes</taxon>
        <taxon>ecological metagenomes</taxon>
    </lineage>
</organism>
<dbReference type="AlphaFoldDB" id="X0VKW2"/>
<accession>X0VKW2</accession>
<evidence type="ECO:0008006" key="2">
    <source>
        <dbReference type="Google" id="ProtNLM"/>
    </source>
</evidence>
<name>X0VKW2_9ZZZZ</name>
<gene>
    <name evidence="1" type="ORF">S01H1_33783</name>
</gene>
<evidence type="ECO:0000313" key="1">
    <source>
        <dbReference type="EMBL" id="GAG13118.1"/>
    </source>
</evidence>
<protein>
    <recommendedName>
        <fullName evidence="2">Ig-like domain-containing protein</fullName>
    </recommendedName>
</protein>
<comment type="caution">
    <text evidence="1">The sequence shown here is derived from an EMBL/GenBank/DDBJ whole genome shotgun (WGS) entry which is preliminary data.</text>
</comment>
<feature type="non-terminal residue" evidence="1">
    <location>
        <position position="273"/>
    </location>
</feature>
<reference evidence="1" key="1">
    <citation type="journal article" date="2014" name="Front. Microbiol.">
        <title>High frequency of phylogenetically diverse reductive dehalogenase-homologous genes in deep subseafloor sedimentary metagenomes.</title>
        <authorList>
            <person name="Kawai M."/>
            <person name="Futagami T."/>
            <person name="Toyoda A."/>
            <person name="Takaki Y."/>
            <person name="Nishi S."/>
            <person name="Hori S."/>
            <person name="Arai W."/>
            <person name="Tsubouchi T."/>
            <person name="Morono Y."/>
            <person name="Uchiyama I."/>
            <person name="Ito T."/>
            <person name="Fujiyama A."/>
            <person name="Inagaki F."/>
            <person name="Takami H."/>
        </authorList>
    </citation>
    <scope>NUCLEOTIDE SEQUENCE</scope>
    <source>
        <strain evidence="1">Expedition CK06-06</strain>
    </source>
</reference>
<feature type="non-terminal residue" evidence="1">
    <location>
        <position position="1"/>
    </location>
</feature>
<sequence>VEFQETPFNYIQWRAMDIAGNGYTTSPSYRVSTDTTPLVFIEFSPPEDEWQNSSRVECWVTVWDRLGGSGADLATIEYRSYPQGEEGPAWQSVGLTGTMTRCRFSVVMVLDDGHHVVEFRGFDVVGNGPWVSPAYNVSVDTTPPRILFVSPPSDEIQPGRDVDVEAEFHEDISTLAVLGLEWRWRADGVDEWSMWHNIAVPEGETEVHSIISLHLVPGRNNSIQLRCTDVVGNTVLTDPYLVWVNSPPKAWISSPANGSVVQEGEALHLSAKG</sequence>
<dbReference type="EMBL" id="BARS01020990">
    <property type="protein sequence ID" value="GAG13118.1"/>
    <property type="molecule type" value="Genomic_DNA"/>
</dbReference>